<dbReference type="EMBL" id="CP043494">
    <property type="protein sequence ID" value="WNG43738.1"/>
    <property type="molecule type" value="Genomic_DNA"/>
</dbReference>
<evidence type="ECO:0000256" key="1">
    <source>
        <dbReference type="SAM" id="SignalP"/>
    </source>
</evidence>
<evidence type="ECO:0000313" key="2">
    <source>
        <dbReference type="EMBL" id="WNG43738.1"/>
    </source>
</evidence>
<dbReference type="PROSITE" id="PS51257">
    <property type="entry name" value="PROKAR_LIPOPROTEIN"/>
    <property type="match status" value="1"/>
</dbReference>
<accession>A0ABY9WKD4</accession>
<evidence type="ECO:0000313" key="3">
    <source>
        <dbReference type="Proteomes" id="UP001611383"/>
    </source>
</evidence>
<feature type="chain" id="PRO_5046527366" description="Lipoprotein" evidence="1">
    <location>
        <begin position="27"/>
        <end position="101"/>
    </location>
</feature>
<organism evidence="2 3">
    <name type="scientific">Archangium minus</name>
    <dbReference type="NCBI Taxonomy" id="83450"/>
    <lineage>
        <taxon>Bacteria</taxon>
        <taxon>Pseudomonadati</taxon>
        <taxon>Myxococcota</taxon>
        <taxon>Myxococcia</taxon>
        <taxon>Myxococcales</taxon>
        <taxon>Cystobacterineae</taxon>
        <taxon>Archangiaceae</taxon>
        <taxon>Archangium</taxon>
    </lineage>
</organism>
<sequence>MQTGRFISGALLVMGLMLAGCGGAQGDDFVGEDRTSREVEAQFVCRPGDLFATEFYSDATRTTLVGYRACDCSGYLTSWGRMTPFTIELEPSCIGSGPAPR</sequence>
<dbReference type="RefSeq" id="WP_395815334.1">
    <property type="nucleotide sequence ID" value="NZ_CP043494.1"/>
</dbReference>
<dbReference type="Proteomes" id="UP001611383">
    <property type="component" value="Chromosome"/>
</dbReference>
<evidence type="ECO:0008006" key="4">
    <source>
        <dbReference type="Google" id="ProtNLM"/>
    </source>
</evidence>
<name>A0ABY9WKD4_9BACT</name>
<dbReference type="Pfam" id="PF19806">
    <property type="entry name" value="DUF6289"/>
    <property type="match status" value="1"/>
</dbReference>
<protein>
    <recommendedName>
        <fullName evidence="4">Lipoprotein</fullName>
    </recommendedName>
</protein>
<keyword evidence="1" id="KW-0732">Signal</keyword>
<reference evidence="2 3" key="1">
    <citation type="submission" date="2019-08" db="EMBL/GenBank/DDBJ databases">
        <title>Archangium and Cystobacter genomes.</title>
        <authorList>
            <person name="Chen I.-C.K."/>
            <person name="Wielgoss S."/>
        </authorList>
    </citation>
    <scope>NUCLEOTIDE SEQUENCE [LARGE SCALE GENOMIC DNA]</scope>
    <source>
        <strain evidence="2 3">Cbm 6</strain>
    </source>
</reference>
<dbReference type="InterPro" id="IPR046256">
    <property type="entry name" value="DUF6289"/>
</dbReference>
<gene>
    <name evidence="2" type="ORF">F0U60_06240</name>
</gene>
<keyword evidence="3" id="KW-1185">Reference proteome</keyword>
<proteinExistence type="predicted"/>
<feature type="signal peptide" evidence="1">
    <location>
        <begin position="1"/>
        <end position="26"/>
    </location>
</feature>